<dbReference type="AlphaFoldDB" id="A0A0N5CYR7"/>
<organism evidence="3">
    <name type="scientific">Thelazia callipaeda</name>
    <name type="common">Oriental eyeworm</name>
    <name type="synonym">Parasitic nematode</name>
    <dbReference type="NCBI Taxonomy" id="103827"/>
    <lineage>
        <taxon>Eukaryota</taxon>
        <taxon>Metazoa</taxon>
        <taxon>Ecdysozoa</taxon>
        <taxon>Nematoda</taxon>
        <taxon>Chromadorea</taxon>
        <taxon>Rhabditida</taxon>
        <taxon>Spirurina</taxon>
        <taxon>Spiruromorpha</taxon>
        <taxon>Thelazioidea</taxon>
        <taxon>Thelaziidae</taxon>
        <taxon>Thelazia</taxon>
    </lineage>
</organism>
<name>A0A0N5CYR7_THECL</name>
<gene>
    <name evidence="1" type="ORF">TCLT_LOCUS5590</name>
</gene>
<evidence type="ECO:0000313" key="3">
    <source>
        <dbReference type="WBParaSite" id="TCLT_0000560101-mRNA-1"/>
    </source>
</evidence>
<evidence type="ECO:0000313" key="1">
    <source>
        <dbReference type="EMBL" id="VDN02854.1"/>
    </source>
</evidence>
<dbReference type="Proteomes" id="UP000276776">
    <property type="component" value="Unassembled WGS sequence"/>
</dbReference>
<protein>
    <submittedName>
        <fullName evidence="1 3">Uncharacterized protein</fullName>
    </submittedName>
</protein>
<dbReference type="EMBL" id="UYYF01004349">
    <property type="protein sequence ID" value="VDN02854.1"/>
    <property type="molecule type" value="Genomic_DNA"/>
</dbReference>
<evidence type="ECO:0000313" key="2">
    <source>
        <dbReference type="Proteomes" id="UP000276776"/>
    </source>
</evidence>
<reference evidence="3" key="1">
    <citation type="submission" date="2017-02" db="UniProtKB">
        <authorList>
            <consortium name="WormBaseParasite"/>
        </authorList>
    </citation>
    <scope>IDENTIFICATION</scope>
</reference>
<accession>A0A0N5CYR7</accession>
<proteinExistence type="predicted"/>
<keyword evidence="2" id="KW-1185">Reference proteome</keyword>
<dbReference type="WBParaSite" id="TCLT_0000560101-mRNA-1">
    <property type="protein sequence ID" value="TCLT_0000560101-mRNA-1"/>
    <property type="gene ID" value="TCLT_0000560101"/>
</dbReference>
<reference evidence="1 2" key="2">
    <citation type="submission" date="2018-11" db="EMBL/GenBank/DDBJ databases">
        <authorList>
            <consortium name="Pathogen Informatics"/>
        </authorList>
    </citation>
    <scope>NUCLEOTIDE SEQUENCE [LARGE SCALE GENOMIC DNA]</scope>
</reference>
<sequence>MVVFGFIGESTWSLSGSRPRKYNVLSNCVFLRYGSVQDSRTDATVQQMRISSGRKRVHNAACLEAIHGMKLENLEFGYSRPISANKYHFRLESGQA</sequence>